<feature type="region of interest" description="Disordered" evidence="1">
    <location>
        <begin position="155"/>
        <end position="206"/>
    </location>
</feature>
<keyword evidence="3" id="KW-1185">Reference proteome</keyword>
<evidence type="ECO:0000256" key="1">
    <source>
        <dbReference type="SAM" id="MobiDB-lite"/>
    </source>
</evidence>
<feature type="compositionally biased region" description="Polar residues" evidence="1">
    <location>
        <begin position="155"/>
        <end position="165"/>
    </location>
</feature>
<gene>
    <name evidence="2" type="ORF">ASPVEDRAFT_131256</name>
</gene>
<dbReference type="PANTHER" id="PTHR14614">
    <property type="entry name" value="HEPATOCELLULAR CARCINOMA-ASSOCIATED ANTIGEN"/>
    <property type="match status" value="1"/>
</dbReference>
<feature type="compositionally biased region" description="Low complexity" evidence="1">
    <location>
        <begin position="182"/>
        <end position="193"/>
    </location>
</feature>
<feature type="compositionally biased region" description="Acidic residues" evidence="1">
    <location>
        <begin position="236"/>
        <end position="245"/>
    </location>
</feature>
<dbReference type="OrthoDB" id="2529286at2759"/>
<dbReference type="PANTHER" id="PTHR14614:SF109">
    <property type="entry name" value="RIBOSOMAL LYSINE N-METHYLTRANSFERASE 5"/>
    <property type="match status" value="1"/>
</dbReference>
<dbReference type="InterPro" id="IPR019410">
    <property type="entry name" value="Methyltransf_16"/>
</dbReference>
<reference evidence="3" key="1">
    <citation type="journal article" date="2017" name="Genome Biol.">
        <title>Comparative genomics reveals high biological diversity and specific adaptations in the industrially and medically important fungal genus Aspergillus.</title>
        <authorList>
            <person name="de Vries R.P."/>
            <person name="Riley R."/>
            <person name="Wiebenga A."/>
            <person name="Aguilar-Osorio G."/>
            <person name="Amillis S."/>
            <person name="Uchima C.A."/>
            <person name="Anderluh G."/>
            <person name="Asadollahi M."/>
            <person name="Askin M."/>
            <person name="Barry K."/>
            <person name="Battaglia E."/>
            <person name="Bayram O."/>
            <person name="Benocci T."/>
            <person name="Braus-Stromeyer S.A."/>
            <person name="Caldana C."/>
            <person name="Canovas D."/>
            <person name="Cerqueira G.C."/>
            <person name="Chen F."/>
            <person name="Chen W."/>
            <person name="Choi C."/>
            <person name="Clum A."/>
            <person name="Dos Santos R.A."/>
            <person name="Damasio A.R."/>
            <person name="Diallinas G."/>
            <person name="Emri T."/>
            <person name="Fekete E."/>
            <person name="Flipphi M."/>
            <person name="Freyberg S."/>
            <person name="Gallo A."/>
            <person name="Gournas C."/>
            <person name="Habgood R."/>
            <person name="Hainaut M."/>
            <person name="Harispe M.L."/>
            <person name="Henrissat B."/>
            <person name="Hilden K.S."/>
            <person name="Hope R."/>
            <person name="Hossain A."/>
            <person name="Karabika E."/>
            <person name="Karaffa L."/>
            <person name="Karanyi Z."/>
            <person name="Krasevec N."/>
            <person name="Kuo A."/>
            <person name="Kusch H."/>
            <person name="LaButti K."/>
            <person name="Lagendijk E.L."/>
            <person name="Lapidus A."/>
            <person name="Levasseur A."/>
            <person name="Lindquist E."/>
            <person name="Lipzen A."/>
            <person name="Logrieco A.F."/>
            <person name="MacCabe A."/>
            <person name="Maekelae M.R."/>
            <person name="Malavazi I."/>
            <person name="Melin P."/>
            <person name="Meyer V."/>
            <person name="Mielnichuk N."/>
            <person name="Miskei M."/>
            <person name="Molnar A.P."/>
            <person name="Mule G."/>
            <person name="Ngan C.Y."/>
            <person name="Orejas M."/>
            <person name="Orosz E."/>
            <person name="Ouedraogo J.P."/>
            <person name="Overkamp K.M."/>
            <person name="Park H.-S."/>
            <person name="Perrone G."/>
            <person name="Piumi F."/>
            <person name="Punt P.J."/>
            <person name="Ram A.F."/>
            <person name="Ramon A."/>
            <person name="Rauscher S."/>
            <person name="Record E."/>
            <person name="Riano-Pachon D.M."/>
            <person name="Robert V."/>
            <person name="Roehrig J."/>
            <person name="Ruller R."/>
            <person name="Salamov A."/>
            <person name="Salih N.S."/>
            <person name="Samson R.A."/>
            <person name="Sandor E."/>
            <person name="Sanguinetti M."/>
            <person name="Schuetze T."/>
            <person name="Sepcic K."/>
            <person name="Shelest E."/>
            <person name="Sherlock G."/>
            <person name="Sophianopoulou V."/>
            <person name="Squina F.M."/>
            <person name="Sun H."/>
            <person name="Susca A."/>
            <person name="Todd R.B."/>
            <person name="Tsang A."/>
            <person name="Unkles S.E."/>
            <person name="van de Wiele N."/>
            <person name="van Rossen-Uffink D."/>
            <person name="Oliveira J.V."/>
            <person name="Vesth T.C."/>
            <person name="Visser J."/>
            <person name="Yu J.-H."/>
            <person name="Zhou M."/>
            <person name="Andersen M.R."/>
            <person name="Archer D.B."/>
            <person name="Baker S.E."/>
            <person name="Benoit I."/>
            <person name="Brakhage A.A."/>
            <person name="Braus G.H."/>
            <person name="Fischer R."/>
            <person name="Frisvad J.C."/>
            <person name="Goldman G.H."/>
            <person name="Houbraken J."/>
            <person name="Oakley B."/>
            <person name="Pocsi I."/>
            <person name="Scazzocchio C."/>
            <person name="Seiboth B."/>
            <person name="vanKuyk P.A."/>
            <person name="Wortman J."/>
            <person name="Dyer P.S."/>
            <person name="Grigoriev I.V."/>
        </authorList>
    </citation>
    <scope>NUCLEOTIDE SEQUENCE [LARGE SCALE GENOMIC DNA]</scope>
    <source>
        <strain evidence="3">CBS 583.65</strain>
    </source>
</reference>
<dbReference type="AlphaFoldDB" id="A0A1L9PI91"/>
<feature type="compositionally biased region" description="Basic residues" evidence="1">
    <location>
        <begin position="166"/>
        <end position="178"/>
    </location>
</feature>
<dbReference type="STRING" id="1036611.A0A1L9PI91"/>
<dbReference type="SUPFAM" id="SSF53335">
    <property type="entry name" value="S-adenosyl-L-methionine-dependent methyltransferases"/>
    <property type="match status" value="1"/>
</dbReference>
<dbReference type="GO" id="GO:0032991">
    <property type="term" value="C:protein-containing complex"/>
    <property type="evidence" value="ECO:0007669"/>
    <property type="project" value="TreeGrafter"/>
</dbReference>
<dbReference type="Proteomes" id="UP000184073">
    <property type="component" value="Unassembled WGS sequence"/>
</dbReference>
<dbReference type="EMBL" id="KV878128">
    <property type="protein sequence ID" value="OJJ01257.1"/>
    <property type="molecule type" value="Genomic_DNA"/>
</dbReference>
<evidence type="ECO:0008006" key="4">
    <source>
        <dbReference type="Google" id="ProtNLM"/>
    </source>
</evidence>
<protein>
    <recommendedName>
        <fullName evidence="4">Diaminohydroxyphosphoribosylamino-pyrimidine deaminase</fullName>
    </recommendedName>
</protein>
<name>A0A1L9PI91_ASPVE</name>
<evidence type="ECO:0000313" key="2">
    <source>
        <dbReference type="EMBL" id="OJJ01257.1"/>
    </source>
</evidence>
<organism evidence="2 3">
    <name type="scientific">Aspergillus versicolor CBS 583.65</name>
    <dbReference type="NCBI Taxonomy" id="1036611"/>
    <lineage>
        <taxon>Eukaryota</taxon>
        <taxon>Fungi</taxon>
        <taxon>Dikarya</taxon>
        <taxon>Ascomycota</taxon>
        <taxon>Pezizomycotina</taxon>
        <taxon>Eurotiomycetes</taxon>
        <taxon>Eurotiomycetidae</taxon>
        <taxon>Eurotiales</taxon>
        <taxon>Aspergillaceae</taxon>
        <taxon>Aspergillus</taxon>
        <taxon>Aspergillus subgen. Nidulantes</taxon>
    </lineage>
</organism>
<dbReference type="RefSeq" id="XP_040667019.1">
    <property type="nucleotide sequence ID" value="XM_040806798.1"/>
</dbReference>
<dbReference type="InterPro" id="IPR029063">
    <property type="entry name" value="SAM-dependent_MTases_sf"/>
</dbReference>
<dbReference type="Gene3D" id="3.40.50.150">
    <property type="entry name" value="Vaccinia Virus protein VP39"/>
    <property type="match status" value="1"/>
</dbReference>
<dbReference type="VEuPathDB" id="FungiDB:ASPVEDRAFT_131256"/>
<dbReference type="GO" id="GO:0005829">
    <property type="term" value="C:cytosol"/>
    <property type="evidence" value="ECO:0007669"/>
    <property type="project" value="TreeGrafter"/>
</dbReference>
<accession>A0A1L9PI91</accession>
<evidence type="ECO:0000313" key="3">
    <source>
        <dbReference type="Proteomes" id="UP000184073"/>
    </source>
</evidence>
<feature type="region of interest" description="Disordered" evidence="1">
    <location>
        <begin position="221"/>
        <end position="245"/>
    </location>
</feature>
<sequence length="352" mass="38636">MESITSFLSAIGQEVEDAEEESFILFSQDIPSSNLGFVDSKATSVDISIRDQEYTIHQSPTLLSSSRAGGTTGAVLWKITPLFAEWLSDQPSNPLWTHSILRPSSTVVELGCGISALTALALSPLLEPQGNGSGDGHYIATDQEYVHRLFRQNLLSNPPRSSASTKKVKAQPKGKRGQKPSTTTAAANTNTNTPGDEGQNTNPHANITFTSLDWETDHPETLKQQIQHQPASSQDNGDDEEEESDNGFDLLLSCDCIYNEALISPFVRACAEIARLRPIFDSNTEGSPVAYGRRRKPTICVIAQQQRSPDVFEAWLRETMRHFRVWRVADDVLGQRLGVGSGYLVHVLVLKA</sequence>
<proteinExistence type="predicted"/>
<feature type="compositionally biased region" description="Polar residues" evidence="1">
    <location>
        <begin position="222"/>
        <end position="234"/>
    </location>
</feature>
<dbReference type="GeneID" id="63722309"/>
<dbReference type="GO" id="GO:0008757">
    <property type="term" value="F:S-adenosylmethionine-dependent methyltransferase activity"/>
    <property type="evidence" value="ECO:0007669"/>
    <property type="project" value="UniProtKB-ARBA"/>
</dbReference>